<feature type="compositionally biased region" description="Basic residues" evidence="7">
    <location>
        <begin position="25"/>
        <end position="40"/>
    </location>
</feature>
<keyword evidence="3 8" id="KW-0812">Transmembrane</keyword>
<reference evidence="9" key="2">
    <citation type="submission" date="2020-11" db="EMBL/GenBank/DDBJ databases">
        <authorList>
            <person name="Cecchin M."/>
            <person name="Marcolungo L."/>
            <person name="Rossato M."/>
            <person name="Girolomoni L."/>
            <person name="Cosentino E."/>
            <person name="Cuine S."/>
            <person name="Li-Beisson Y."/>
            <person name="Delledonne M."/>
            <person name="Ballottari M."/>
        </authorList>
    </citation>
    <scope>NUCLEOTIDE SEQUENCE</scope>
    <source>
        <strain evidence="9">211/11P</strain>
        <tissue evidence="9">Whole cell</tissue>
    </source>
</reference>
<dbReference type="OrthoDB" id="30881at2759"/>
<comment type="similarity">
    <text evidence="2">Belongs to the TMEM19 family.</text>
</comment>
<accession>A0A9D4TXD7</accession>
<sequence length="435" mass="44370">MSDAMVAGMRVIKPAVCKPQQPSRARSHMKRRQQDRKQRPHQQFLVAAGTAGGDAPLAPTNATTEQGNALVVQQASDPSMTPEVQEALAKVQAALADAEENVQTLHTLPSAQLPTTSHKLLAVLRPLAQFAALTAFCAATHSLGLAVRVLGSLAVGAAAALYGWRRSSLSASGAVAAAVVGWATLGASFRSGMLLLTFFLASSKITQLGEEVKDVEEGHKKGGQRDWRQVACNAAVPAALALAAAFYSRGADVAIGQLAPSGGAAATRLLAALNAAFLGYYACCCGDTWSSELGQLSPEEPRLITTLRPVRKGTNGGVTVAGLAASLAGGLAMGGTFLLATIASPTRVAGAVALPWWRPVALGLGAGCVGSLIDSVLGATIQFTGYNRVSGKITGRPGPDVTAISGSPLLDNNAVNGVSASLTAALSAAVAVYLF</sequence>
<evidence type="ECO:0000313" key="10">
    <source>
        <dbReference type="Proteomes" id="UP001055712"/>
    </source>
</evidence>
<proteinExistence type="inferred from homology"/>
<feature type="coiled-coil region" evidence="6">
    <location>
        <begin position="81"/>
        <end position="108"/>
    </location>
</feature>
<evidence type="ECO:0000256" key="2">
    <source>
        <dbReference type="ARBA" id="ARBA00009012"/>
    </source>
</evidence>
<gene>
    <name evidence="9" type="ORF">D9Q98_000081</name>
</gene>
<evidence type="ECO:0000256" key="6">
    <source>
        <dbReference type="SAM" id="Coils"/>
    </source>
</evidence>
<evidence type="ECO:0000256" key="1">
    <source>
        <dbReference type="ARBA" id="ARBA00004141"/>
    </source>
</evidence>
<feature type="transmembrane region" description="Helical" evidence="8">
    <location>
        <begin position="360"/>
        <end position="383"/>
    </location>
</feature>
<evidence type="ECO:0000256" key="8">
    <source>
        <dbReference type="SAM" id="Phobius"/>
    </source>
</evidence>
<dbReference type="EMBL" id="SIDB01000001">
    <property type="protein sequence ID" value="KAI3437629.1"/>
    <property type="molecule type" value="Genomic_DNA"/>
</dbReference>
<dbReference type="PANTHER" id="PTHR13353">
    <property type="entry name" value="TRANSMEMBRANE PROTEIN 19"/>
    <property type="match status" value="1"/>
</dbReference>
<organism evidence="9 10">
    <name type="scientific">Chlorella vulgaris</name>
    <name type="common">Green alga</name>
    <dbReference type="NCBI Taxonomy" id="3077"/>
    <lineage>
        <taxon>Eukaryota</taxon>
        <taxon>Viridiplantae</taxon>
        <taxon>Chlorophyta</taxon>
        <taxon>core chlorophytes</taxon>
        <taxon>Trebouxiophyceae</taxon>
        <taxon>Chlorellales</taxon>
        <taxon>Chlorellaceae</taxon>
        <taxon>Chlorella clade</taxon>
        <taxon>Chlorella</taxon>
    </lineage>
</organism>
<dbReference type="InterPro" id="IPR002794">
    <property type="entry name" value="DUF92_TMEM19"/>
</dbReference>
<dbReference type="Pfam" id="PF01940">
    <property type="entry name" value="DUF92"/>
    <property type="match status" value="1"/>
</dbReference>
<dbReference type="GO" id="GO:0016020">
    <property type="term" value="C:membrane"/>
    <property type="evidence" value="ECO:0007669"/>
    <property type="project" value="UniProtKB-SubCell"/>
</dbReference>
<feature type="transmembrane region" description="Helical" evidence="8">
    <location>
        <begin position="318"/>
        <end position="340"/>
    </location>
</feature>
<evidence type="ECO:0000256" key="5">
    <source>
        <dbReference type="ARBA" id="ARBA00023136"/>
    </source>
</evidence>
<keyword evidence="5 8" id="KW-0472">Membrane</keyword>
<feature type="transmembrane region" description="Helical" evidence="8">
    <location>
        <begin position="176"/>
        <end position="201"/>
    </location>
</feature>
<name>A0A9D4TXD7_CHLVU</name>
<feature type="transmembrane region" description="Helical" evidence="8">
    <location>
        <begin position="145"/>
        <end position="164"/>
    </location>
</feature>
<evidence type="ECO:0000256" key="7">
    <source>
        <dbReference type="SAM" id="MobiDB-lite"/>
    </source>
</evidence>
<keyword evidence="10" id="KW-1185">Reference proteome</keyword>
<keyword evidence="4 8" id="KW-1133">Transmembrane helix</keyword>
<evidence type="ECO:0000256" key="3">
    <source>
        <dbReference type="ARBA" id="ARBA00022692"/>
    </source>
</evidence>
<dbReference type="AlphaFoldDB" id="A0A9D4TXD7"/>
<dbReference type="PANTHER" id="PTHR13353:SF14">
    <property type="entry name" value="PROTEIN PGR"/>
    <property type="match status" value="1"/>
</dbReference>
<protein>
    <recommendedName>
        <fullName evidence="11">Transmembrane protein 19</fullName>
    </recommendedName>
</protein>
<comment type="caution">
    <text evidence="9">The sequence shown here is derived from an EMBL/GenBank/DDBJ whole genome shotgun (WGS) entry which is preliminary data.</text>
</comment>
<dbReference type="Proteomes" id="UP001055712">
    <property type="component" value="Unassembled WGS sequence"/>
</dbReference>
<feature type="region of interest" description="Disordered" evidence="7">
    <location>
        <begin position="17"/>
        <end position="40"/>
    </location>
</feature>
<keyword evidence="6" id="KW-0175">Coiled coil</keyword>
<evidence type="ECO:0000256" key="4">
    <source>
        <dbReference type="ARBA" id="ARBA00022989"/>
    </source>
</evidence>
<evidence type="ECO:0000313" key="9">
    <source>
        <dbReference type="EMBL" id="KAI3437629.1"/>
    </source>
</evidence>
<comment type="subcellular location">
    <subcellularLocation>
        <location evidence="1">Membrane</location>
        <topology evidence="1">Multi-pass membrane protein</topology>
    </subcellularLocation>
</comment>
<evidence type="ECO:0008006" key="11">
    <source>
        <dbReference type="Google" id="ProtNLM"/>
    </source>
</evidence>
<reference evidence="9" key="1">
    <citation type="journal article" date="2019" name="Plant J.">
        <title>Chlorella vulgaris genome assembly and annotation reveals the molecular basis for metabolic acclimation to high light conditions.</title>
        <authorList>
            <person name="Cecchin M."/>
            <person name="Marcolungo L."/>
            <person name="Rossato M."/>
            <person name="Girolomoni L."/>
            <person name="Cosentino E."/>
            <person name="Cuine S."/>
            <person name="Li-Beisson Y."/>
            <person name="Delledonne M."/>
            <person name="Ballottari M."/>
        </authorList>
    </citation>
    <scope>NUCLEOTIDE SEQUENCE</scope>
    <source>
        <strain evidence="9">211/11P</strain>
    </source>
</reference>